<dbReference type="Proteomes" id="UP001396334">
    <property type="component" value="Unassembled WGS sequence"/>
</dbReference>
<keyword evidence="6" id="KW-0479">Metal-binding</keyword>
<keyword evidence="5" id="KW-0539">Nucleus</keyword>
<evidence type="ECO:0000256" key="8">
    <source>
        <dbReference type="SAM" id="Phobius"/>
    </source>
</evidence>
<dbReference type="InterPro" id="IPR011598">
    <property type="entry name" value="bHLH_dom"/>
</dbReference>
<keyword evidence="8" id="KW-0472">Membrane</keyword>
<dbReference type="CDD" id="cd16461">
    <property type="entry name" value="RING-H2_EL5-like"/>
    <property type="match status" value="1"/>
</dbReference>
<reference evidence="11 12" key="1">
    <citation type="journal article" date="2024" name="G3 (Bethesda)">
        <title>Genome assembly of Hibiscus sabdariffa L. provides insights into metabolisms of medicinal natural products.</title>
        <authorList>
            <person name="Kim T."/>
        </authorList>
    </citation>
    <scope>NUCLEOTIDE SEQUENCE [LARGE SCALE GENOMIC DNA]</scope>
    <source>
        <strain evidence="11">TK-2024</strain>
        <tissue evidence="11">Old leaves</tissue>
    </source>
</reference>
<feature type="region of interest" description="Disordered" evidence="7">
    <location>
        <begin position="193"/>
        <end position="215"/>
    </location>
</feature>
<dbReference type="InterPro" id="IPR013083">
    <property type="entry name" value="Znf_RING/FYVE/PHD"/>
</dbReference>
<dbReference type="EMBL" id="JBBPBN010000079">
    <property type="protein sequence ID" value="KAK8983774.1"/>
    <property type="molecule type" value="Genomic_DNA"/>
</dbReference>
<dbReference type="InterPro" id="IPR044283">
    <property type="entry name" value="FAMA/SPEECHLESS/MUTE-like"/>
</dbReference>
<dbReference type="PROSITE" id="PS50089">
    <property type="entry name" value="ZF_RING_2"/>
    <property type="match status" value="1"/>
</dbReference>
<keyword evidence="8" id="KW-0812">Transmembrane</keyword>
<keyword evidence="8" id="KW-1133">Transmembrane helix</keyword>
<dbReference type="Gene3D" id="4.10.280.10">
    <property type="entry name" value="Helix-loop-helix DNA-binding domain"/>
    <property type="match status" value="1"/>
</dbReference>
<feature type="transmembrane region" description="Helical" evidence="8">
    <location>
        <begin position="20"/>
        <end position="43"/>
    </location>
</feature>
<keyword evidence="3" id="KW-0238">DNA-binding</keyword>
<evidence type="ECO:0000259" key="10">
    <source>
        <dbReference type="PROSITE" id="PS50888"/>
    </source>
</evidence>
<evidence type="ECO:0000259" key="9">
    <source>
        <dbReference type="PROSITE" id="PS50089"/>
    </source>
</evidence>
<dbReference type="PANTHER" id="PTHR46684:SF16">
    <property type="entry name" value="TRANSCRIPTION FACTOR BHLH67-LIKE ISOFORM X2"/>
    <property type="match status" value="1"/>
</dbReference>
<dbReference type="PROSITE" id="PS50888">
    <property type="entry name" value="BHLH"/>
    <property type="match status" value="1"/>
</dbReference>
<protein>
    <submittedName>
        <fullName evidence="11">Uncharacterized protein</fullName>
    </submittedName>
</protein>
<evidence type="ECO:0000256" key="7">
    <source>
        <dbReference type="SAM" id="MobiDB-lite"/>
    </source>
</evidence>
<dbReference type="SMART" id="SM00184">
    <property type="entry name" value="RING"/>
    <property type="match status" value="1"/>
</dbReference>
<evidence type="ECO:0000256" key="4">
    <source>
        <dbReference type="ARBA" id="ARBA00023163"/>
    </source>
</evidence>
<feature type="compositionally biased region" description="Basic residues" evidence="7">
    <location>
        <begin position="341"/>
        <end position="352"/>
    </location>
</feature>
<proteinExistence type="predicted"/>
<keyword evidence="4" id="KW-0804">Transcription</keyword>
<evidence type="ECO:0000256" key="5">
    <source>
        <dbReference type="ARBA" id="ARBA00023242"/>
    </source>
</evidence>
<organism evidence="11 12">
    <name type="scientific">Hibiscus sabdariffa</name>
    <name type="common">roselle</name>
    <dbReference type="NCBI Taxonomy" id="183260"/>
    <lineage>
        <taxon>Eukaryota</taxon>
        <taxon>Viridiplantae</taxon>
        <taxon>Streptophyta</taxon>
        <taxon>Embryophyta</taxon>
        <taxon>Tracheophyta</taxon>
        <taxon>Spermatophyta</taxon>
        <taxon>Magnoliopsida</taxon>
        <taxon>eudicotyledons</taxon>
        <taxon>Gunneridae</taxon>
        <taxon>Pentapetalae</taxon>
        <taxon>rosids</taxon>
        <taxon>malvids</taxon>
        <taxon>Malvales</taxon>
        <taxon>Malvaceae</taxon>
        <taxon>Malvoideae</taxon>
        <taxon>Hibiscus</taxon>
    </lineage>
</organism>
<feature type="domain" description="BHLH" evidence="10">
    <location>
        <begin position="360"/>
        <end position="411"/>
    </location>
</feature>
<dbReference type="PANTHER" id="PTHR46684">
    <property type="entry name" value="TRANSCRIPTION FACTOR FAMA"/>
    <property type="match status" value="1"/>
</dbReference>
<dbReference type="Pfam" id="PF00010">
    <property type="entry name" value="HLH"/>
    <property type="match status" value="1"/>
</dbReference>
<evidence type="ECO:0000256" key="2">
    <source>
        <dbReference type="ARBA" id="ARBA00023015"/>
    </source>
</evidence>
<dbReference type="Gene3D" id="3.30.40.10">
    <property type="entry name" value="Zinc/RING finger domain, C3HC4 (zinc finger)"/>
    <property type="match status" value="1"/>
</dbReference>
<dbReference type="InterPro" id="IPR001841">
    <property type="entry name" value="Znf_RING"/>
</dbReference>
<feature type="region of interest" description="Disordered" evidence="7">
    <location>
        <begin position="322"/>
        <end position="361"/>
    </location>
</feature>
<dbReference type="SMART" id="SM00353">
    <property type="entry name" value="HLH"/>
    <property type="match status" value="1"/>
</dbReference>
<evidence type="ECO:0000256" key="6">
    <source>
        <dbReference type="PROSITE-ProRule" id="PRU00175"/>
    </source>
</evidence>
<gene>
    <name evidence="11" type="ORF">V6N11_009560</name>
</gene>
<keyword evidence="6" id="KW-0862">Zinc</keyword>
<keyword evidence="6" id="KW-0863">Zinc-finger</keyword>
<dbReference type="Pfam" id="PF13639">
    <property type="entry name" value="zf-RING_2"/>
    <property type="match status" value="1"/>
</dbReference>
<dbReference type="SUPFAM" id="SSF57850">
    <property type="entry name" value="RING/U-box"/>
    <property type="match status" value="1"/>
</dbReference>
<name>A0ABR2P5R8_9ROSI</name>
<comment type="subcellular location">
    <subcellularLocation>
        <location evidence="1">Nucleus</location>
    </subcellularLocation>
</comment>
<sequence length="564" mass="63723">MSTYLSDPPPPPPSSANNPSAPVVITIIFLISFLFGFIVIHFCKCVLENISSNRPPVEVISVPTGDVNKSNGLDPDLVQAFPTFYYSTVKESRREKYGLECAICLGEFEDDDLLRLLTICCHIFHKECVDLWLQSNKTCPVCRQELDVPRKSFNKSPVLLHTNSMHEIGANNQHRSPLLRNAVYIDIKEDVNEESDEAEEQNISPNTKEKHRRKREGIEGHFRSNSTGHSIARVREEDDSRYRLRLLDHVKIRIVRGHKAAISCISFGDFNYTNAESIGEDIVLGYNIISPDHDSLATNSFSSLELQAGSTDGGALSCLPMVNPKRRSNGAEGSKLQTVQGRRKRRRKPRVCKNREEAQTQRMTHIAVERNRRKQMNEHLGVLRSLMPQPYVQRGDQTSIVSGAIEFVKELEHLLQTLAVRKLRALQQKQQTSGNELESNSSNNFLPLSSSSFSSPFALFFKYPQYTWSQNPNKHTSNTKVSIADIEVTLIQTHANLRILSRKAPKQLPKLVAGFRSLHLSILHLNVEEGCQLSSVDDIAEAVHNMLRMIEEDCAAQITYFHDV</sequence>
<evidence type="ECO:0000256" key="3">
    <source>
        <dbReference type="ARBA" id="ARBA00023125"/>
    </source>
</evidence>
<dbReference type="InterPro" id="IPR036638">
    <property type="entry name" value="HLH_DNA-bd_sf"/>
</dbReference>
<evidence type="ECO:0000256" key="1">
    <source>
        <dbReference type="ARBA" id="ARBA00004123"/>
    </source>
</evidence>
<keyword evidence="2" id="KW-0805">Transcription regulation</keyword>
<dbReference type="SUPFAM" id="SSF47459">
    <property type="entry name" value="HLH, helix-loop-helix DNA-binding domain"/>
    <property type="match status" value="1"/>
</dbReference>
<accession>A0ABR2P5R8</accession>
<keyword evidence="12" id="KW-1185">Reference proteome</keyword>
<evidence type="ECO:0000313" key="12">
    <source>
        <dbReference type="Proteomes" id="UP001396334"/>
    </source>
</evidence>
<comment type="caution">
    <text evidence="11">The sequence shown here is derived from an EMBL/GenBank/DDBJ whole genome shotgun (WGS) entry which is preliminary data.</text>
</comment>
<feature type="domain" description="RING-type" evidence="9">
    <location>
        <begin position="101"/>
        <end position="143"/>
    </location>
</feature>
<evidence type="ECO:0000313" key="11">
    <source>
        <dbReference type="EMBL" id="KAK8983774.1"/>
    </source>
</evidence>